<evidence type="ECO:0000256" key="1">
    <source>
        <dbReference type="SAM" id="Phobius"/>
    </source>
</evidence>
<proteinExistence type="predicted"/>
<keyword evidence="1" id="KW-0472">Membrane</keyword>
<evidence type="ECO:0000313" key="3">
    <source>
        <dbReference type="Proteomes" id="UP000008207"/>
    </source>
</evidence>
<protein>
    <submittedName>
        <fullName evidence="2">Uncharacterized protein</fullName>
    </submittedName>
</protein>
<keyword evidence="1" id="KW-1133">Transmembrane helix</keyword>
<gene>
    <name evidence="2" type="ordered locus">Mnod_3249</name>
</gene>
<dbReference type="EMBL" id="CP001349">
    <property type="protein sequence ID" value="ACL58173.1"/>
    <property type="molecule type" value="Genomic_DNA"/>
</dbReference>
<feature type="transmembrane region" description="Helical" evidence="1">
    <location>
        <begin position="27"/>
        <end position="44"/>
    </location>
</feature>
<dbReference type="HOGENOM" id="CLU_164829_1_0_5"/>
<sequence length="85" mass="9028">MVGICATVIGLVKILEERIGPSHVDEYAGLAALLFLASALASYLSMRRTTGIGLSARLERVADLCFVLGLVSLSLIAVLFAYETI</sequence>
<name>B8IKY5_METNO</name>
<organism evidence="2 3">
    <name type="scientific">Methylobacterium nodulans (strain LMG 21967 / CNCM I-2342 / ORS 2060)</name>
    <dbReference type="NCBI Taxonomy" id="460265"/>
    <lineage>
        <taxon>Bacteria</taxon>
        <taxon>Pseudomonadati</taxon>
        <taxon>Pseudomonadota</taxon>
        <taxon>Alphaproteobacteria</taxon>
        <taxon>Hyphomicrobiales</taxon>
        <taxon>Methylobacteriaceae</taxon>
        <taxon>Methylobacterium</taxon>
    </lineage>
</organism>
<accession>B8IKY5</accession>
<dbReference type="Proteomes" id="UP000008207">
    <property type="component" value="Chromosome"/>
</dbReference>
<keyword evidence="3" id="KW-1185">Reference proteome</keyword>
<feature type="transmembrane region" description="Helical" evidence="1">
    <location>
        <begin position="64"/>
        <end position="82"/>
    </location>
</feature>
<dbReference type="AlphaFoldDB" id="B8IKY5"/>
<keyword evidence="1" id="KW-0812">Transmembrane</keyword>
<dbReference type="eggNOG" id="ENOG50332DJ">
    <property type="taxonomic scope" value="Bacteria"/>
</dbReference>
<dbReference type="KEGG" id="mno:Mnod_3249"/>
<reference evidence="2 3" key="1">
    <citation type="submission" date="2009-01" db="EMBL/GenBank/DDBJ databases">
        <title>Complete sequence of chromosome of Methylobacterium nodulans ORS 2060.</title>
        <authorList>
            <consortium name="US DOE Joint Genome Institute"/>
            <person name="Lucas S."/>
            <person name="Copeland A."/>
            <person name="Lapidus A."/>
            <person name="Glavina del Rio T."/>
            <person name="Dalin E."/>
            <person name="Tice H."/>
            <person name="Bruce D."/>
            <person name="Goodwin L."/>
            <person name="Pitluck S."/>
            <person name="Sims D."/>
            <person name="Brettin T."/>
            <person name="Detter J.C."/>
            <person name="Han C."/>
            <person name="Larimer F."/>
            <person name="Land M."/>
            <person name="Hauser L."/>
            <person name="Kyrpides N."/>
            <person name="Ivanova N."/>
            <person name="Marx C.J."/>
            <person name="Richardson P."/>
        </authorList>
    </citation>
    <scope>NUCLEOTIDE SEQUENCE [LARGE SCALE GENOMIC DNA]</scope>
    <source>
        <strain evidence="3">LMG 21967 / CNCM I-2342 / ORS 2060</strain>
    </source>
</reference>
<evidence type="ECO:0000313" key="2">
    <source>
        <dbReference type="EMBL" id="ACL58173.1"/>
    </source>
</evidence>